<dbReference type="Proteomes" id="UP001558850">
    <property type="component" value="Unassembled WGS sequence"/>
</dbReference>
<protein>
    <submittedName>
        <fullName evidence="1">Uncharacterized protein</fullName>
    </submittedName>
</protein>
<reference evidence="1" key="1">
    <citation type="submission" date="2024-07" db="EMBL/GenBank/DDBJ databases">
        <title>A survey of Mimosa microsymbionts across Brazilian biomes reveals a high diversity of Paraburkholderia nodulating endemic species, but also that Cupriavidus is common as a symbiont of widespread species.</title>
        <authorList>
            <person name="Rouws L."/>
            <person name="Barauna A."/>
            <person name="Beukes C."/>
            <person name="Rouws J.R.C."/>
            <person name="De Faria S.M."/>
            <person name="Gross E."/>
            <person name="Bueno Dos Reis Junior F."/>
            <person name="Simon M.F."/>
            <person name="Maluk M."/>
            <person name="Odee D.W."/>
            <person name="Kenicer G."/>
            <person name="Young J.P.W."/>
            <person name="Reis V.M."/>
            <person name="Zilli J."/>
            <person name="James E.K."/>
        </authorList>
    </citation>
    <scope>NUCLEOTIDE SEQUENCE</scope>
    <source>
        <strain evidence="1">EG181B</strain>
    </source>
</reference>
<evidence type="ECO:0000313" key="1">
    <source>
        <dbReference type="EMBL" id="MEX3937766.1"/>
    </source>
</evidence>
<accession>A0ACC6UEC8</accession>
<name>A0ACC6UEC8_9BURK</name>
<sequence>MLEADDSMCKVTLLKREPKDFNYKELQQKSERQAQARRQGEHEAMPATANCRSEIG</sequence>
<proteinExistence type="predicted"/>
<gene>
    <name evidence="1" type="ORF">AB4Y32_39730</name>
</gene>
<keyword evidence="2" id="KW-1185">Reference proteome</keyword>
<dbReference type="EMBL" id="JBFRCH010000067">
    <property type="protein sequence ID" value="MEX3937766.1"/>
    <property type="molecule type" value="Genomic_DNA"/>
</dbReference>
<comment type="caution">
    <text evidence="1">The sequence shown here is derived from an EMBL/GenBank/DDBJ whole genome shotgun (WGS) entry which is preliminary data.</text>
</comment>
<evidence type="ECO:0000313" key="2">
    <source>
        <dbReference type="Proteomes" id="UP001558850"/>
    </source>
</evidence>
<organism evidence="1 2">
    <name type="scientific">Paraburkholderia phymatum</name>
    <dbReference type="NCBI Taxonomy" id="148447"/>
    <lineage>
        <taxon>Bacteria</taxon>
        <taxon>Pseudomonadati</taxon>
        <taxon>Pseudomonadota</taxon>
        <taxon>Betaproteobacteria</taxon>
        <taxon>Burkholderiales</taxon>
        <taxon>Burkholderiaceae</taxon>
        <taxon>Paraburkholderia</taxon>
    </lineage>
</organism>